<dbReference type="GO" id="GO:0042393">
    <property type="term" value="F:histone binding"/>
    <property type="evidence" value="ECO:0007669"/>
    <property type="project" value="TreeGrafter"/>
</dbReference>
<dbReference type="AlphaFoldDB" id="A0A0M0JIM0"/>
<dbReference type="SUPFAM" id="SSF52540">
    <property type="entry name" value="P-loop containing nucleoside triphosphate hydrolases"/>
    <property type="match status" value="1"/>
</dbReference>
<dbReference type="InterPro" id="IPR026741">
    <property type="entry name" value="SNO"/>
</dbReference>
<feature type="chain" id="PRO_5005601933" description="Strawberry notch helicase C domain-containing protein" evidence="3">
    <location>
        <begin position="19"/>
        <end position="647"/>
    </location>
</feature>
<evidence type="ECO:0000313" key="5">
    <source>
        <dbReference type="EMBL" id="KOO26177.1"/>
    </source>
</evidence>
<keyword evidence="3" id="KW-0732">Signal</keyword>
<sequence length="647" mass="68624">MLASAVIAVVQLQAAVDADRAASGQIDPECFAERQRLVDEVNALELPPAALDVLIDELGGKKAVAEMTGRKSRMVRSADGRRFVLEARAKPESSEMENLNVSERNAFMDGKKLIAIISDAASTGISLQADKRVANQRRRCHVTLELPWSADKAVQQLGRSHRANQVSAPLYVLLNTDVGGESRFASAVARRLQALGALTKGDRRAEAGLGALDSFNFDNACASLELLGATSPAERDKMEVRRFLNRLLGLPLREQNELFDLFCATLSGVISAARKDGKYDEGIADLSGASVSLEEPETALWSDPLTGAVMSTALVMVDRGVSWHAACEKLAARLALDGQQQPTTTTTTTSSAVAGAVVGGQRTPSSSARVPRSLLDLRRKYEKISPEEARLGWTASYEGALHDKSGGRLSRLQVLTGSTLPLLPLLEGLVKKHAGSLTKRDQSVAAMRVQLGERRLVGVRFPRSLMGDLKAELVAFQQQRQAGAGQHLTVDVARPFDAHAYAQATRPPQTLKNFFGGAASKPAMAPKMAPTTASNLFAASSSTAGLTPTTAPNPTSSIDLTAEISTQSDAAYAQRLQRQYDEESVSAPAPGGKSGLGKDIGNPVLGKDKGKVAVRAAPSGSTGDGGTGVKRKSVLELLGAKQVPRTH</sequence>
<evidence type="ECO:0000256" key="2">
    <source>
        <dbReference type="SAM" id="MobiDB-lite"/>
    </source>
</evidence>
<feature type="region of interest" description="Disordered" evidence="2">
    <location>
        <begin position="339"/>
        <end position="369"/>
    </location>
</feature>
<dbReference type="GO" id="GO:0031490">
    <property type="term" value="F:chromatin DNA binding"/>
    <property type="evidence" value="ECO:0007669"/>
    <property type="project" value="TreeGrafter"/>
</dbReference>
<dbReference type="GO" id="GO:0005634">
    <property type="term" value="C:nucleus"/>
    <property type="evidence" value="ECO:0007669"/>
    <property type="project" value="TreeGrafter"/>
</dbReference>
<keyword evidence="6" id="KW-1185">Reference proteome</keyword>
<feature type="compositionally biased region" description="Low complexity" evidence="2">
    <location>
        <begin position="343"/>
        <end position="360"/>
    </location>
</feature>
<protein>
    <recommendedName>
        <fullName evidence="4">Strawberry notch helicase C domain-containing protein</fullName>
    </recommendedName>
</protein>
<feature type="domain" description="Strawberry notch helicase C" evidence="4">
    <location>
        <begin position="50"/>
        <end position="224"/>
    </location>
</feature>
<evidence type="ECO:0000256" key="3">
    <source>
        <dbReference type="SAM" id="SignalP"/>
    </source>
</evidence>
<dbReference type="Pfam" id="PF13871">
    <property type="entry name" value="Helicase_C_4"/>
    <property type="match status" value="2"/>
</dbReference>
<comment type="similarity">
    <text evidence="1">Belongs to the SBNO family.</text>
</comment>
<dbReference type="PANTHER" id="PTHR12706">
    <property type="entry name" value="STRAWBERRY NOTCH-RELATED"/>
    <property type="match status" value="1"/>
</dbReference>
<dbReference type="Proteomes" id="UP000037460">
    <property type="component" value="Unassembled WGS sequence"/>
</dbReference>
<dbReference type="PANTHER" id="PTHR12706:SF30">
    <property type="entry name" value="PROTEIN STRAWBERRY NOTCH-RELATED"/>
    <property type="match status" value="1"/>
</dbReference>
<evidence type="ECO:0000259" key="4">
    <source>
        <dbReference type="Pfam" id="PF13871"/>
    </source>
</evidence>
<comment type="caution">
    <text evidence="5">The sequence shown here is derived from an EMBL/GenBank/DDBJ whole genome shotgun (WGS) entry which is preliminary data.</text>
</comment>
<proteinExistence type="inferred from homology"/>
<evidence type="ECO:0000256" key="1">
    <source>
        <dbReference type="ARBA" id="ARBA00006992"/>
    </source>
</evidence>
<name>A0A0M0JIM0_9EUKA</name>
<dbReference type="OrthoDB" id="421838at2759"/>
<dbReference type="InterPro" id="IPR027417">
    <property type="entry name" value="P-loop_NTPase"/>
</dbReference>
<feature type="domain" description="Strawberry notch helicase C" evidence="4">
    <location>
        <begin position="232"/>
        <end position="285"/>
    </location>
</feature>
<dbReference type="GO" id="GO:0006355">
    <property type="term" value="P:regulation of DNA-templated transcription"/>
    <property type="evidence" value="ECO:0007669"/>
    <property type="project" value="InterPro"/>
</dbReference>
<gene>
    <name evidence="5" type="ORF">Ctob_004022</name>
</gene>
<evidence type="ECO:0000313" key="6">
    <source>
        <dbReference type="Proteomes" id="UP000037460"/>
    </source>
</evidence>
<feature type="region of interest" description="Disordered" evidence="2">
    <location>
        <begin position="576"/>
        <end position="631"/>
    </location>
</feature>
<feature type="signal peptide" evidence="3">
    <location>
        <begin position="1"/>
        <end position="18"/>
    </location>
</feature>
<organism evidence="5 6">
    <name type="scientific">Chrysochromulina tobinii</name>
    <dbReference type="NCBI Taxonomy" id="1460289"/>
    <lineage>
        <taxon>Eukaryota</taxon>
        <taxon>Haptista</taxon>
        <taxon>Haptophyta</taxon>
        <taxon>Prymnesiophyceae</taxon>
        <taxon>Prymnesiales</taxon>
        <taxon>Chrysochromulinaceae</taxon>
        <taxon>Chrysochromulina</taxon>
    </lineage>
</organism>
<accession>A0A0M0JIM0</accession>
<reference evidence="6" key="1">
    <citation type="journal article" date="2015" name="PLoS Genet.">
        <title>Genome Sequence and Transcriptome Analyses of Chrysochromulina tobin: Metabolic Tools for Enhanced Algal Fitness in the Prominent Order Prymnesiales (Haptophyceae).</title>
        <authorList>
            <person name="Hovde B.T."/>
            <person name="Deodato C.R."/>
            <person name="Hunsperger H.M."/>
            <person name="Ryken S.A."/>
            <person name="Yost W."/>
            <person name="Jha R.K."/>
            <person name="Patterson J."/>
            <person name="Monnat R.J. Jr."/>
            <person name="Barlow S.B."/>
            <person name="Starkenburg S.R."/>
            <person name="Cattolico R.A."/>
        </authorList>
    </citation>
    <scope>NUCLEOTIDE SEQUENCE</scope>
    <source>
        <strain evidence="6">CCMP291</strain>
    </source>
</reference>
<dbReference type="InterPro" id="IPR026937">
    <property type="entry name" value="SBNO_Helicase_C_dom"/>
</dbReference>
<dbReference type="EMBL" id="JWZX01002884">
    <property type="protein sequence ID" value="KOO26177.1"/>
    <property type="molecule type" value="Genomic_DNA"/>
</dbReference>